<protein>
    <submittedName>
        <fullName evidence="2">RelA/SpoT family protein</fullName>
    </submittedName>
</protein>
<evidence type="ECO:0000259" key="1">
    <source>
        <dbReference type="SMART" id="SM00471"/>
    </source>
</evidence>
<dbReference type="GO" id="GO:0005886">
    <property type="term" value="C:plasma membrane"/>
    <property type="evidence" value="ECO:0007669"/>
    <property type="project" value="TreeGrafter"/>
</dbReference>
<dbReference type="EMBL" id="LBTF01000004">
    <property type="protein sequence ID" value="KKQ35824.1"/>
    <property type="molecule type" value="Genomic_DNA"/>
</dbReference>
<comment type="caution">
    <text evidence="2">The sequence shown here is derived from an EMBL/GenBank/DDBJ whole genome shotgun (WGS) entry which is preliminary data.</text>
</comment>
<dbReference type="Gene3D" id="1.10.3210.10">
    <property type="entry name" value="Hypothetical protein af1432"/>
    <property type="match status" value="1"/>
</dbReference>
<proteinExistence type="predicted"/>
<evidence type="ECO:0000313" key="2">
    <source>
        <dbReference type="EMBL" id="KKQ35824.1"/>
    </source>
</evidence>
<name>A0A0G0JGA0_9BACT</name>
<feature type="domain" description="HD/PDEase" evidence="1">
    <location>
        <begin position="67"/>
        <end position="193"/>
    </location>
</feature>
<accession>A0A0G0JGA0</accession>
<dbReference type="SMART" id="SM00471">
    <property type="entry name" value="HDc"/>
    <property type="match status" value="1"/>
</dbReference>
<reference evidence="2 3" key="1">
    <citation type="journal article" date="2015" name="Nature">
        <title>rRNA introns, odd ribosomes, and small enigmatic genomes across a large radiation of phyla.</title>
        <authorList>
            <person name="Brown C.T."/>
            <person name="Hug L.A."/>
            <person name="Thomas B.C."/>
            <person name="Sharon I."/>
            <person name="Castelle C.J."/>
            <person name="Singh A."/>
            <person name="Wilkins M.J."/>
            <person name="Williams K.H."/>
            <person name="Banfield J.F."/>
        </authorList>
    </citation>
    <scope>NUCLEOTIDE SEQUENCE [LARGE SCALE GENOMIC DNA]</scope>
</reference>
<dbReference type="Pfam" id="PF13328">
    <property type="entry name" value="HD_4"/>
    <property type="match status" value="1"/>
</dbReference>
<gene>
    <name evidence="2" type="ORF">US50_C0004G0013</name>
</gene>
<dbReference type="PANTHER" id="PTHR21262">
    <property type="entry name" value="GUANOSINE-3',5'-BIS DIPHOSPHATE 3'-PYROPHOSPHOHYDROLASE"/>
    <property type="match status" value="1"/>
</dbReference>
<evidence type="ECO:0000313" key="3">
    <source>
        <dbReference type="Proteomes" id="UP000033876"/>
    </source>
</evidence>
<dbReference type="PANTHER" id="PTHR21262:SF31">
    <property type="entry name" value="GTP PYROPHOSPHOKINASE"/>
    <property type="match status" value="1"/>
</dbReference>
<sequence>MYPHIKILDVRVKISKTNLMKNTKQLENRETFVARLRKFTKDQAEIDEIMFAYDMAKEAHRTANRDSGERYFEHPRATALIMLDELKWFDKNSLIAMLLHDVGEDTPILGNVIKDYDEFIRTAKFRLGKTFNPEVAELVILLTKPSVDGKRFTNKAATADFYIKQLVKNPKALLLKMVDRLHNLRSLKTSTVEKTEKILKETIDVYLPIFEKLTSKKSNFGLKAEKLLKLIEEKVKSLPNVNSRN</sequence>
<organism evidence="2 3">
    <name type="scientific">Candidatus Nomurabacteria bacterium GW2011_GWB1_37_5</name>
    <dbReference type="NCBI Taxonomy" id="1618742"/>
    <lineage>
        <taxon>Bacteria</taxon>
        <taxon>Candidatus Nomuraibacteriota</taxon>
    </lineage>
</organism>
<dbReference type="AlphaFoldDB" id="A0A0G0JGA0"/>
<dbReference type="SUPFAM" id="SSF109604">
    <property type="entry name" value="HD-domain/PDEase-like"/>
    <property type="match status" value="1"/>
</dbReference>
<dbReference type="Proteomes" id="UP000033876">
    <property type="component" value="Unassembled WGS sequence"/>
</dbReference>
<dbReference type="InterPro" id="IPR003607">
    <property type="entry name" value="HD/PDEase_dom"/>
</dbReference>